<evidence type="ECO:0000259" key="6">
    <source>
        <dbReference type="Pfam" id="PF25564"/>
    </source>
</evidence>
<dbReference type="Pfam" id="PF24514">
    <property type="entry name" value="SpaA_4"/>
    <property type="match status" value="1"/>
</dbReference>
<feature type="chain" id="PRO_5012049197" description="DUF11 domain-containing protein" evidence="1">
    <location>
        <begin position="21"/>
        <end position="1082"/>
    </location>
</feature>
<keyword evidence="8" id="KW-1185">Reference proteome</keyword>
<dbReference type="PANTHER" id="PTHR34819:SF3">
    <property type="entry name" value="CELL SURFACE PROTEIN"/>
    <property type="match status" value="1"/>
</dbReference>
<dbReference type="PROSITE" id="PS51257">
    <property type="entry name" value="PROKAR_LIPOPROTEIN"/>
    <property type="match status" value="1"/>
</dbReference>
<dbReference type="InterPro" id="IPR051172">
    <property type="entry name" value="Chlamydia_OmcB"/>
</dbReference>
<dbReference type="NCBIfam" id="TIGR01451">
    <property type="entry name" value="B_ant_repeat"/>
    <property type="match status" value="2"/>
</dbReference>
<dbReference type="Proteomes" id="UP000186609">
    <property type="component" value="Chromosome"/>
</dbReference>
<sequence length="1082" mass="106488">MLVKAVVLAVKRCLWQSAWAGLCMLAAGACLPFMAQADQWMTTATGTTASNGQAMSLGFGNGVTATYTQGAAINNPAFCGSSQHAAPGGTLGGTNVATFIEPDPPAGSVSVSQCIGNGAAGVLRTVPHSFSFNKPIIGPVLHLQNLDGTVYDVSATTISGGAVTYTQLAKNDAMEVAALNGTTTRFNDTPQPADNGGCMGNGGGNPSGACGSFRMNGGPVQSWSAANRQLIAYNSGDGWTWSVSFQTARLTKAFAAASIQSGQTTALTFTIDNTNATNGTNAATAMPLGPLDFTDIFPAGLSLANGISSSTCSGATVANTSGGTLNAGDTGVQVSGLTVAANASCTVSVSVTAVSSGTYSNTAANMSSTIGNLVLAPSASLTVVPQPGFGSCNARMFLDQVSTASSPNVSTLYNVGYLSSPFTYTSLGTGLARNGIGYNPLDNYIYGIEWDGSSGNELIRVGSDGSSVNLGVIAGLPVGNYSNGVISPAGDYYLTSGSGGATLYRVNIAARTATSISMSQSILVSDLAWYNGLLYGLSGGRLVSVNPGSGVVVDNGSTSPLGSAIAMWGFSNALLASGGGPIYAIDPATGAATLMSSAPAAGNADGANCASAAIQFPADLSVTKTNTPAQGPSDLANDTYVPGETRSYAIVVRNGGPFGAQNVTVSDPVPAGISAGTVSWTCAATSGGSVCGAASGSGALNDTGLNLPSGAVATYTVTMTVPTGFTGALTNTVTVTPPSNVNDPNPANNTATDTDQAAARVTLSKLSLGGVGAFSLSGSNGVAPQTLTTTVAGTAVSGTSQVLTTAGIATTLTEASPPAGYVLSAINCTGLGGGGTATTDLAARTVTLDAAATASGANITCTFTNSRIPLLRLQKALPSGRAAAADQFTLNMTGMAGLTTTGSGSTATGVLTHSGITIGNSYTLSEGGAGATNLANYSSSYACTNALVGGQTPSGTGTSFSVTPVAGDDLTCTLTNTAILADLQVVKTASPPGAVQVGQVVTYTIVATNNGPAAAHGAKLTDTPVGLNCQIPSATATCTATAGASCPSATVPVASLTGSGITLPAFPNGGSVTVTVRCTVLP</sequence>
<dbReference type="InterPro" id="IPR013783">
    <property type="entry name" value="Ig-like_fold"/>
</dbReference>
<dbReference type="AlphaFoldDB" id="A0A1P8JTH4"/>
<evidence type="ECO:0000313" key="8">
    <source>
        <dbReference type="Proteomes" id="UP000186609"/>
    </source>
</evidence>
<dbReference type="Pfam" id="PF01345">
    <property type="entry name" value="DUF11"/>
    <property type="match status" value="2"/>
</dbReference>
<feature type="signal peptide" evidence="1">
    <location>
        <begin position="1"/>
        <end position="20"/>
    </location>
</feature>
<protein>
    <recommendedName>
        <fullName evidence="9">DUF11 domain-containing protein</fullName>
    </recommendedName>
</protein>
<evidence type="ECO:0000259" key="4">
    <source>
        <dbReference type="Pfam" id="PF21959"/>
    </source>
</evidence>
<dbReference type="InterPro" id="IPR057693">
    <property type="entry name" value="DUF7933"/>
</dbReference>
<evidence type="ECO:0000256" key="1">
    <source>
        <dbReference type="SAM" id="SignalP"/>
    </source>
</evidence>
<feature type="domain" description="SpaA-like prealbumin fold" evidence="3">
    <location>
        <begin position="871"/>
        <end position="978"/>
    </location>
</feature>
<dbReference type="Pfam" id="PF20674">
    <property type="entry name" value="SpaA_3"/>
    <property type="match status" value="1"/>
</dbReference>
<feature type="domain" description="DUF6923" evidence="4">
    <location>
        <begin position="400"/>
        <end position="610"/>
    </location>
</feature>
<reference evidence="7 8" key="1">
    <citation type="submission" date="2017-01" db="EMBL/GenBank/DDBJ databases">
        <authorList>
            <person name="Mah S.A."/>
            <person name="Swanson W.J."/>
            <person name="Moy G.W."/>
            <person name="Vacquier V.D."/>
        </authorList>
    </citation>
    <scope>NUCLEOTIDE SEQUENCE [LARGE SCALE GENOMIC DNA]</scope>
    <source>
        <strain evidence="7 8">DCY110</strain>
    </source>
</reference>
<dbReference type="InterPro" id="IPR054215">
    <property type="entry name" value="DUF6923"/>
</dbReference>
<dbReference type="InterPro" id="IPR047589">
    <property type="entry name" value="DUF11_rpt"/>
</dbReference>
<dbReference type="SUPFAM" id="SSF63825">
    <property type="entry name" value="YWTD domain"/>
    <property type="match status" value="1"/>
</dbReference>
<proteinExistence type="predicted"/>
<feature type="domain" description="DUF11" evidence="2">
    <location>
        <begin position="619"/>
        <end position="753"/>
    </location>
</feature>
<dbReference type="InterPro" id="IPR001434">
    <property type="entry name" value="OmcB-like_DUF11"/>
</dbReference>
<gene>
    <name evidence="7" type="ORF">RD110_07440</name>
</gene>
<feature type="domain" description="DUF11" evidence="2">
    <location>
        <begin position="982"/>
        <end position="1080"/>
    </location>
</feature>
<evidence type="ECO:0000259" key="5">
    <source>
        <dbReference type="Pfam" id="PF24514"/>
    </source>
</evidence>
<dbReference type="Pfam" id="PF21959">
    <property type="entry name" value="DUF6923"/>
    <property type="match status" value="1"/>
</dbReference>
<evidence type="ECO:0008006" key="9">
    <source>
        <dbReference type="Google" id="ProtNLM"/>
    </source>
</evidence>
<dbReference type="OrthoDB" id="5400913at2"/>
<feature type="domain" description="DUF7933" evidence="6">
    <location>
        <begin position="250"/>
        <end position="383"/>
    </location>
</feature>
<dbReference type="STRING" id="1842727.RD110_07440"/>
<dbReference type="InterPro" id="IPR055371">
    <property type="entry name" value="SpaA_PFL_dom_4"/>
</dbReference>
<dbReference type="PANTHER" id="PTHR34819">
    <property type="entry name" value="LARGE CYSTEINE-RICH PERIPLASMIC PROTEIN OMCB"/>
    <property type="match status" value="1"/>
</dbReference>
<keyword evidence="1" id="KW-0732">Signal</keyword>
<evidence type="ECO:0000259" key="2">
    <source>
        <dbReference type="Pfam" id="PF01345"/>
    </source>
</evidence>
<evidence type="ECO:0000259" key="3">
    <source>
        <dbReference type="Pfam" id="PF20674"/>
    </source>
</evidence>
<feature type="domain" description="SpaA-like prealbumin fold" evidence="5">
    <location>
        <begin position="761"/>
        <end position="867"/>
    </location>
</feature>
<dbReference type="InterPro" id="IPR048834">
    <property type="entry name" value="SpaA_pre-album"/>
</dbReference>
<dbReference type="Pfam" id="PF25564">
    <property type="entry name" value="DUF7933"/>
    <property type="match status" value="1"/>
</dbReference>
<name>A0A1P8JTH4_9BURK</name>
<accession>A0A1P8JTH4</accession>
<evidence type="ECO:0000313" key="7">
    <source>
        <dbReference type="EMBL" id="APW37049.1"/>
    </source>
</evidence>
<dbReference type="Gene3D" id="2.60.40.10">
    <property type="entry name" value="Immunoglobulins"/>
    <property type="match status" value="1"/>
</dbReference>
<organism evidence="7 8">
    <name type="scientific">Rhodoferax koreensis</name>
    <dbReference type="NCBI Taxonomy" id="1842727"/>
    <lineage>
        <taxon>Bacteria</taxon>
        <taxon>Pseudomonadati</taxon>
        <taxon>Pseudomonadota</taxon>
        <taxon>Betaproteobacteria</taxon>
        <taxon>Burkholderiales</taxon>
        <taxon>Comamonadaceae</taxon>
        <taxon>Rhodoferax</taxon>
    </lineage>
</organism>
<dbReference type="EMBL" id="CP019236">
    <property type="protein sequence ID" value="APW37049.1"/>
    <property type="molecule type" value="Genomic_DNA"/>
</dbReference>
<dbReference type="KEGG" id="rhy:RD110_07440"/>